<evidence type="ECO:0000256" key="3">
    <source>
        <dbReference type="ARBA" id="ARBA00022553"/>
    </source>
</evidence>
<dbReference type="Proteomes" id="UP000251584">
    <property type="component" value="Unassembled WGS sequence"/>
</dbReference>
<feature type="transmembrane region" description="Helical" evidence="7">
    <location>
        <begin position="12"/>
        <end position="36"/>
    </location>
</feature>
<evidence type="ECO:0000256" key="2">
    <source>
        <dbReference type="ARBA" id="ARBA00012438"/>
    </source>
</evidence>
<proteinExistence type="predicted"/>
<dbReference type="PANTHER" id="PTHR45453:SF1">
    <property type="entry name" value="PHOSPHATE REGULON SENSOR PROTEIN PHOR"/>
    <property type="match status" value="1"/>
</dbReference>
<gene>
    <name evidence="9" type="primary">phoR_2</name>
    <name evidence="9" type="ORF">NCTC10786_00926</name>
</gene>
<accession>A0A2X2UYZ8</accession>
<dbReference type="PANTHER" id="PTHR45453">
    <property type="entry name" value="PHOSPHATE REGULON SENSOR PROTEIN PHOR"/>
    <property type="match status" value="1"/>
</dbReference>
<keyword evidence="4 9" id="KW-0808">Transferase</keyword>
<keyword evidence="7" id="KW-0472">Membrane</keyword>
<evidence type="ECO:0000256" key="7">
    <source>
        <dbReference type="SAM" id="Phobius"/>
    </source>
</evidence>
<organism evidence="9 10">
    <name type="scientific">Citrobacter koseri</name>
    <name type="common">Citrobacter diversus</name>
    <dbReference type="NCBI Taxonomy" id="545"/>
    <lineage>
        <taxon>Bacteria</taxon>
        <taxon>Pseudomonadati</taxon>
        <taxon>Pseudomonadota</taxon>
        <taxon>Gammaproteobacteria</taxon>
        <taxon>Enterobacterales</taxon>
        <taxon>Enterobacteriaceae</taxon>
        <taxon>Citrobacter</taxon>
    </lineage>
</organism>
<feature type="domain" description="Phosphate regulon sensor protein PhoR N-terminal" evidence="8">
    <location>
        <begin position="6"/>
        <end position="91"/>
    </location>
</feature>
<dbReference type="AlphaFoldDB" id="A0A2X2UYZ8"/>
<evidence type="ECO:0000256" key="5">
    <source>
        <dbReference type="ARBA" id="ARBA00022777"/>
    </source>
</evidence>
<keyword evidence="3" id="KW-0597">Phosphoprotein</keyword>
<evidence type="ECO:0000313" key="9">
    <source>
        <dbReference type="EMBL" id="SQB21704.1"/>
    </source>
</evidence>
<evidence type="ECO:0000256" key="1">
    <source>
        <dbReference type="ARBA" id="ARBA00000085"/>
    </source>
</evidence>
<dbReference type="InterPro" id="IPR050351">
    <property type="entry name" value="BphY/WalK/GraS-like"/>
</dbReference>
<keyword evidence="6" id="KW-0902">Two-component regulatory system</keyword>
<dbReference type="InterPro" id="IPR021766">
    <property type="entry name" value="PhoR_N"/>
</dbReference>
<dbReference type="GO" id="GO:0005886">
    <property type="term" value="C:plasma membrane"/>
    <property type="evidence" value="ECO:0007669"/>
    <property type="project" value="TreeGrafter"/>
</dbReference>
<evidence type="ECO:0000259" key="8">
    <source>
        <dbReference type="Pfam" id="PF11808"/>
    </source>
</evidence>
<name>A0A2X2UYZ8_CITKO</name>
<dbReference type="GO" id="GO:0000155">
    <property type="term" value="F:phosphorelay sensor kinase activity"/>
    <property type="evidence" value="ECO:0007669"/>
    <property type="project" value="InterPro"/>
</dbReference>
<keyword evidence="7" id="KW-1133">Transmembrane helix</keyword>
<evidence type="ECO:0000256" key="6">
    <source>
        <dbReference type="ARBA" id="ARBA00023012"/>
    </source>
</evidence>
<keyword evidence="7" id="KW-0812">Transmembrane</keyword>
<dbReference type="Pfam" id="PF11808">
    <property type="entry name" value="PhoR"/>
    <property type="match status" value="1"/>
</dbReference>
<reference evidence="9 10" key="1">
    <citation type="submission" date="2018-06" db="EMBL/GenBank/DDBJ databases">
        <authorList>
            <consortium name="Pathogen Informatics"/>
            <person name="Doyle S."/>
        </authorList>
    </citation>
    <scope>NUCLEOTIDE SEQUENCE [LARGE SCALE GENOMIC DNA]</scope>
    <source>
        <strain evidence="9 10">NCTC10786</strain>
    </source>
</reference>
<dbReference type="GO" id="GO:0004721">
    <property type="term" value="F:phosphoprotein phosphatase activity"/>
    <property type="evidence" value="ECO:0007669"/>
    <property type="project" value="InterPro"/>
</dbReference>
<dbReference type="EMBL" id="UAVY01000001">
    <property type="protein sequence ID" value="SQB21704.1"/>
    <property type="molecule type" value="Genomic_DNA"/>
</dbReference>
<keyword evidence="5 9" id="KW-0418">Kinase</keyword>
<comment type="catalytic activity">
    <reaction evidence="1">
        <text>ATP + protein L-histidine = ADP + protein N-phospho-L-histidine.</text>
        <dbReference type="EC" id="2.7.13.3"/>
    </reaction>
</comment>
<evidence type="ECO:0000313" key="10">
    <source>
        <dbReference type="Proteomes" id="UP000251584"/>
    </source>
</evidence>
<protein>
    <recommendedName>
        <fullName evidence="2">histidine kinase</fullName>
        <ecNumber evidence="2">2.7.13.3</ecNumber>
    </recommendedName>
</protein>
<dbReference type="GO" id="GO:0016036">
    <property type="term" value="P:cellular response to phosphate starvation"/>
    <property type="evidence" value="ECO:0007669"/>
    <property type="project" value="TreeGrafter"/>
</dbReference>
<dbReference type="EC" id="2.7.13.3" evidence="2"/>
<sequence>MLERLSWKRLVLELILCCIPAFILSAFFGYLPWFLLASVTGLLIWHFWNLLRLSWWLWVDMSMTPPPGRGSWEPLLYGLHQMQLRNKKRRRELGNLIKRFRSGGGISPRRGGADNRRRRDFLV</sequence>
<evidence type="ECO:0000256" key="4">
    <source>
        <dbReference type="ARBA" id="ARBA00022679"/>
    </source>
</evidence>